<gene>
    <name evidence="2" type="ORF">EVI01_25320</name>
</gene>
<dbReference type="GO" id="GO:0016747">
    <property type="term" value="F:acyltransferase activity, transferring groups other than amino-acyl groups"/>
    <property type="evidence" value="ECO:0007669"/>
    <property type="project" value="InterPro"/>
</dbReference>
<dbReference type="Gene3D" id="3.40.630.30">
    <property type="match status" value="1"/>
</dbReference>
<evidence type="ECO:0000313" key="2">
    <source>
        <dbReference type="EMBL" id="GEL93195.1"/>
    </source>
</evidence>
<name>A0A511J5C1_9ENTE</name>
<proteinExistence type="predicted"/>
<comment type="caution">
    <text evidence="2">The sequence shown here is derived from an EMBL/GenBank/DDBJ whole genome shotgun (WGS) entry which is preliminary data.</text>
</comment>
<dbReference type="Proteomes" id="UP000321830">
    <property type="component" value="Unassembled WGS sequence"/>
</dbReference>
<dbReference type="AlphaFoldDB" id="A0A511J5C1"/>
<dbReference type="RefSeq" id="WP_010752597.1">
    <property type="nucleotide sequence ID" value="NZ_BJWF01000054.1"/>
</dbReference>
<dbReference type="PROSITE" id="PS51186">
    <property type="entry name" value="GNAT"/>
    <property type="match status" value="1"/>
</dbReference>
<evidence type="ECO:0000259" key="1">
    <source>
        <dbReference type="PROSITE" id="PS51186"/>
    </source>
</evidence>
<dbReference type="EMBL" id="BJWF01000054">
    <property type="protein sequence ID" value="GEL93195.1"/>
    <property type="molecule type" value="Genomic_DNA"/>
</dbReference>
<organism evidence="2 3">
    <name type="scientific">Enterococcus villorum</name>
    <dbReference type="NCBI Taxonomy" id="112904"/>
    <lineage>
        <taxon>Bacteria</taxon>
        <taxon>Bacillati</taxon>
        <taxon>Bacillota</taxon>
        <taxon>Bacilli</taxon>
        <taxon>Lactobacillales</taxon>
        <taxon>Enterococcaceae</taxon>
        <taxon>Enterococcus</taxon>
    </lineage>
</organism>
<accession>A0A511J5C1</accession>
<dbReference type="InterPro" id="IPR016181">
    <property type="entry name" value="Acyl_CoA_acyltransferase"/>
</dbReference>
<sequence>MNLEIKELRKKDFNKAIEFAINGMNFNKYLENQFALKLYGRYFFYMEMERATNIIAAYIDDKLAGILMVDMKKQEKKYSSFWRKLYVKGFESLMKLIIKDGPNTYDKANAVMLKDYLKKNSPSGEICFLAADPKIKGKGIGTRLLNELKRLEQDKLVYLYTDSNCTYQFYEKKGFKRSEEKEIEMELGGKLVPLSCFLYSKQLI</sequence>
<reference evidence="2 3" key="1">
    <citation type="submission" date="2019-07" db="EMBL/GenBank/DDBJ databases">
        <title>Whole genome shotgun sequence of Enterococcus villorum NBRC 100699.</title>
        <authorList>
            <person name="Hosoyama A."/>
            <person name="Uohara A."/>
            <person name="Ohji S."/>
            <person name="Ichikawa N."/>
        </authorList>
    </citation>
    <scope>NUCLEOTIDE SEQUENCE [LARGE SCALE GENOMIC DNA]</scope>
    <source>
        <strain evidence="2 3">NBRC 100699</strain>
    </source>
</reference>
<dbReference type="Pfam" id="PF13508">
    <property type="entry name" value="Acetyltransf_7"/>
    <property type="match status" value="1"/>
</dbReference>
<evidence type="ECO:0000313" key="3">
    <source>
        <dbReference type="Proteomes" id="UP000321830"/>
    </source>
</evidence>
<protein>
    <recommendedName>
        <fullName evidence="1">N-acetyltransferase domain-containing protein</fullName>
    </recommendedName>
</protein>
<dbReference type="InterPro" id="IPR000182">
    <property type="entry name" value="GNAT_dom"/>
</dbReference>
<feature type="domain" description="N-acetyltransferase" evidence="1">
    <location>
        <begin position="53"/>
        <end position="199"/>
    </location>
</feature>
<dbReference type="SUPFAM" id="SSF55729">
    <property type="entry name" value="Acyl-CoA N-acyltransferases (Nat)"/>
    <property type="match status" value="1"/>
</dbReference>